<keyword evidence="10" id="KW-0031">Aminopeptidase</keyword>
<dbReference type="Proteomes" id="UP000256328">
    <property type="component" value="Unassembled WGS sequence"/>
</dbReference>
<dbReference type="FunFam" id="2.60.40.1910:FF:000004">
    <property type="entry name" value="Aminopeptidase"/>
    <property type="match status" value="1"/>
</dbReference>
<feature type="domain" description="Aminopeptidase N-like N-terminal" evidence="13">
    <location>
        <begin position="12"/>
        <end position="213"/>
    </location>
</feature>
<feature type="site" description="Transition state stabilizer" evidence="9">
    <location>
        <position position="362"/>
    </location>
</feature>
<proteinExistence type="inferred from homology"/>
<dbReference type="PANTHER" id="PTHR11533">
    <property type="entry name" value="PROTEASE M1 ZINC METALLOPROTEASE"/>
    <property type="match status" value="1"/>
</dbReference>
<dbReference type="SUPFAM" id="SSF55486">
    <property type="entry name" value="Metalloproteases ('zincins'), catalytic domain"/>
    <property type="match status" value="1"/>
</dbReference>
<name>A0A3D8SZG7_9HELO</name>
<accession>A0A3D8SZG7</accession>
<dbReference type="InterPro" id="IPR042097">
    <property type="entry name" value="Aminopeptidase_N-like_N_sf"/>
</dbReference>
<feature type="binding site" evidence="8">
    <location>
        <position position="322"/>
    </location>
    <ligand>
        <name>Zn(2+)</name>
        <dbReference type="ChEBI" id="CHEBI:29105"/>
        <note>catalytic</note>
    </ligand>
</feature>
<dbReference type="PRINTS" id="PR00756">
    <property type="entry name" value="ALADIPTASE"/>
</dbReference>
<dbReference type="GO" id="GO:0008270">
    <property type="term" value="F:zinc ion binding"/>
    <property type="evidence" value="ECO:0007669"/>
    <property type="project" value="UniProtKB-UniRule"/>
</dbReference>
<dbReference type="InterPro" id="IPR050344">
    <property type="entry name" value="Peptidase_M1_aminopeptidases"/>
</dbReference>
<dbReference type="Gene3D" id="2.60.40.1910">
    <property type="match status" value="1"/>
</dbReference>
<comment type="caution">
    <text evidence="14">The sequence shown here is derived from an EMBL/GenBank/DDBJ whole genome shotgun (WGS) entry which is preliminary data.</text>
</comment>
<dbReference type="Gene3D" id="2.60.40.1730">
    <property type="entry name" value="tricorn interacting facor f3 domain"/>
    <property type="match status" value="1"/>
</dbReference>
<dbReference type="AlphaFoldDB" id="A0A3D8SZG7"/>
<dbReference type="GO" id="GO:0043171">
    <property type="term" value="P:peptide catabolic process"/>
    <property type="evidence" value="ECO:0007669"/>
    <property type="project" value="TreeGrafter"/>
</dbReference>
<dbReference type="EC" id="3.4.11.-" evidence="10"/>
<reference evidence="14 15" key="1">
    <citation type="journal article" date="2018" name="IMA Fungus">
        <title>IMA Genome-F 9: Draft genome sequence of Annulohypoxylon stygium, Aspergillus mulundensis, Berkeleyomyces basicola (syn. Thielaviopsis basicola), Ceratocystis smalleyi, two Cercospora beticola strains, Coleophoma cylindrospora, Fusarium fracticaudum, Phialophora cf. hyalina, and Morchella septimelata.</title>
        <authorList>
            <person name="Wingfield B.D."/>
            <person name="Bills G.F."/>
            <person name="Dong Y."/>
            <person name="Huang W."/>
            <person name="Nel W.J."/>
            <person name="Swalarsk-Parry B.S."/>
            <person name="Vaghefi N."/>
            <person name="Wilken P.M."/>
            <person name="An Z."/>
            <person name="de Beer Z.W."/>
            <person name="De Vos L."/>
            <person name="Chen L."/>
            <person name="Duong T.A."/>
            <person name="Gao Y."/>
            <person name="Hammerbacher A."/>
            <person name="Kikkert J.R."/>
            <person name="Li Y."/>
            <person name="Li H."/>
            <person name="Li K."/>
            <person name="Li Q."/>
            <person name="Liu X."/>
            <person name="Ma X."/>
            <person name="Naidoo K."/>
            <person name="Pethybridge S.J."/>
            <person name="Sun J."/>
            <person name="Steenkamp E.T."/>
            <person name="van der Nest M.A."/>
            <person name="van Wyk S."/>
            <person name="Wingfield M.J."/>
            <person name="Xiong C."/>
            <person name="Yue Q."/>
            <person name="Zhang X."/>
        </authorList>
    </citation>
    <scope>NUCLEOTIDE SEQUENCE [LARGE SCALE GENOMIC DNA]</scope>
    <source>
        <strain evidence="14 15">BP5796</strain>
    </source>
</reference>
<evidence type="ECO:0000256" key="7">
    <source>
        <dbReference type="PIRSR" id="PIRSR634016-1"/>
    </source>
</evidence>
<evidence type="ECO:0000259" key="12">
    <source>
        <dbReference type="Pfam" id="PF11838"/>
    </source>
</evidence>
<dbReference type="InterPro" id="IPR045357">
    <property type="entry name" value="Aminopeptidase_N-like_N"/>
</dbReference>
<keyword evidence="6 10" id="KW-0482">Metalloprotease</keyword>
<evidence type="ECO:0000259" key="11">
    <source>
        <dbReference type="Pfam" id="PF01433"/>
    </source>
</evidence>
<comment type="similarity">
    <text evidence="1 10">Belongs to the peptidase M1 family.</text>
</comment>
<sequence length="831" mass="93171">MDRDTLPMAFKPSNYHLAIDGITFSPTWTYEGLVTISGSVEAAKEIVINAHQLKIYEAQLKTEGTMKAANVQYQEEQQRAKLVFDEGFPSSQNAELIIRFQGLINDEMAGFSRSKYKPAAPPAPSVAHHADAEHHYMFSTQFQPCDARRAFPCFDEPAMKASFELSIEIPDDQIALCNTPEKETTASSRPAGSKDYKWKVIKFEKSPVMSTYLYTWAFGDFGYVEAETERKYNGKRLPVRVYTTKGLEEQGRYALEHAWKIIDLLSEIFQIDYPLPKCDLLAVHDFATGAMEGTIAVLFDEKNSDLRFRKRIANVVGHELAHQWAESMAEAFNLDSIRNSHPIEVPVRNALEVAQIFDAISYFKGSSVIRMLSAHLSDKVFLQGVANYLKKHAYGNAKTDDLWSALSEASGQDINQMMDHWIKRIGLPVVTVAEEPGQITLRQSRFLLSGDVKSEEDQTIWTIPLALETSPQASKTSILTVKEDTIYNVNDSFYKINKDNIGFYRTNYPPERLSKLGSPQSRARLSTEDKIGLVSDAAALANSGYSTTPALLALIEGFGEEDNYLAWSSVMTALSRVRSVFSDDRTSDGLTTFTLELITPAVERIGWKFNPEEDLLQGQLRALLIESAGLAGHQPTIKEALSRFERYTGGDMSAIHPSLRSAVFRIAVKTQGKPAFDALQKEFLTSKTFDGALCALAAMGHIPTTDLAHEYLQFAFDGKVKSQDVHQVAASLAANFMVNIEVWNYIKEHYDNLYKLLSGNMGVFDRFLRIGLAKYSSKKVHDDIKDFFADKDCKGFDRGIEVVLDQIANASAYKERDSKALEEWLEAHSYL</sequence>
<dbReference type="InterPro" id="IPR034016">
    <property type="entry name" value="M1_APN-typ"/>
</dbReference>
<feature type="domain" description="ERAP1-like C-terminal" evidence="12">
    <location>
        <begin position="493"/>
        <end position="808"/>
    </location>
</feature>
<evidence type="ECO:0000256" key="4">
    <source>
        <dbReference type="ARBA" id="ARBA00022801"/>
    </source>
</evidence>
<comment type="cofactor">
    <cofactor evidence="8 10">
        <name>Zn(2+)</name>
        <dbReference type="ChEBI" id="CHEBI:29105"/>
    </cofactor>
    <text evidence="8 10">Binds 1 zinc ion per subunit.</text>
</comment>
<evidence type="ECO:0000256" key="2">
    <source>
        <dbReference type="ARBA" id="ARBA00022670"/>
    </source>
</evidence>
<dbReference type="PANTHER" id="PTHR11533:SF171">
    <property type="entry name" value="AMINOPEPTIDASE"/>
    <property type="match status" value="1"/>
</dbReference>
<dbReference type="GO" id="GO:0070006">
    <property type="term" value="F:metalloaminopeptidase activity"/>
    <property type="evidence" value="ECO:0007669"/>
    <property type="project" value="TreeGrafter"/>
</dbReference>
<gene>
    <name evidence="14" type="ORF">BP5796_02726</name>
</gene>
<keyword evidence="15" id="KW-1185">Reference proteome</keyword>
<dbReference type="GO" id="GO:0006508">
    <property type="term" value="P:proteolysis"/>
    <property type="evidence" value="ECO:0007669"/>
    <property type="project" value="UniProtKB-KW"/>
</dbReference>
<organism evidence="14 15">
    <name type="scientific">Coleophoma crateriformis</name>
    <dbReference type="NCBI Taxonomy" id="565419"/>
    <lineage>
        <taxon>Eukaryota</taxon>
        <taxon>Fungi</taxon>
        <taxon>Dikarya</taxon>
        <taxon>Ascomycota</taxon>
        <taxon>Pezizomycotina</taxon>
        <taxon>Leotiomycetes</taxon>
        <taxon>Helotiales</taxon>
        <taxon>Dermateaceae</taxon>
        <taxon>Coleophoma</taxon>
    </lineage>
</organism>
<dbReference type="FunFam" id="1.25.50.20:FF:000002">
    <property type="entry name" value="Aminopeptidase"/>
    <property type="match status" value="1"/>
</dbReference>
<dbReference type="GO" id="GO:0005737">
    <property type="term" value="C:cytoplasm"/>
    <property type="evidence" value="ECO:0007669"/>
    <property type="project" value="TreeGrafter"/>
</dbReference>
<feature type="binding site" evidence="8">
    <location>
        <position position="318"/>
    </location>
    <ligand>
        <name>Zn(2+)</name>
        <dbReference type="ChEBI" id="CHEBI:29105"/>
        <note>catalytic</note>
    </ligand>
</feature>
<evidence type="ECO:0000256" key="1">
    <source>
        <dbReference type="ARBA" id="ARBA00010136"/>
    </source>
</evidence>
<dbReference type="Pfam" id="PF17900">
    <property type="entry name" value="Peptidase_M1_N"/>
    <property type="match status" value="1"/>
</dbReference>
<dbReference type="SUPFAM" id="SSF63737">
    <property type="entry name" value="Leukotriene A4 hydrolase N-terminal domain"/>
    <property type="match status" value="1"/>
</dbReference>
<keyword evidence="2 10" id="KW-0645">Protease</keyword>
<dbReference type="Gene3D" id="1.25.50.20">
    <property type="match status" value="1"/>
</dbReference>
<dbReference type="Pfam" id="PF11838">
    <property type="entry name" value="ERAP1_C"/>
    <property type="match status" value="1"/>
</dbReference>
<evidence type="ECO:0000313" key="15">
    <source>
        <dbReference type="Proteomes" id="UP000256328"/>
    </source>
</evidence>
<protein>
    <recommendedName>
        <fullName evidence="10">Aminopeptidase</fullName>
        <ecNumber evidence="10">3.4.11.-</ecNumber>
    </recommendedName>
</protein>
<dbReference type="InterPro" id="IPR001930">
    <property type="entry name" value="Peptidase_M1"/>
</dbReference>
<dbReference type="EMBL" id="PDLN01000003">
    <property type="protein sequence ID" value="RDW91561.1"/>
    <property type="molecule type" value="Genomic_DNA"/>
</dbReference>
<dbReference type="Gene3D" id="1.10.390.10">
    <property type="entry name" value="Neutral Protease Domain 2"/>
    <property type="match status" value="2"/>
</dbReference>
<evidence type="ECO:0000256" key="3">
    <source>
        <dbReference type="ARBA" id="ARBA00022723"/>
    </source>
</evidence>
<dbReference type="GO" id="GO:0016020">
    <property type="term" value="C:membrane"/>
    <property type="evidence" value="ECO:0007669"/>
    <property type="project" value="TreeGrafter"/>
</dbReference>
<dbReference type="InterPro" id="IPR027268">
    <property type="entry name" value="Peptidase_M4/M1_CTD_sf"/>
</dbReference>
<keyword evidence="5 8" id="KW-0862">Zinc</keyword>
<dbReference type="InterPro" id="IPR024571">
    <property type="entry name" value="ERAP1-like_C_dom"/>
</dbReference>
<feature type="domain" description="Peptidase M1 membrane alanine aminopeptidase" evidence="11">
    <location>
        <begin position="253"/>
        <end position="325"/>
    </location>
</feature>
<evidence type="ECO:0000256" key="10">
    <source>
        <dbReference type="RuleBase" id="RU364040"/>
    </source>
</evidence>
<evidence type="ECO:0000256" key="9">
    <source>
        <dbReference type="PIRSR" id="PIRSR634016-4"/>
    </source>
</evidence>
<keyword evidence="3 8" id="KW-0479">Metal-binding</keyword>
<dbReference type="InterPro" id="IPR014782">
    <property type="entry name" value="Peptidase_M1_dom"/>
</dbReference>
<keyword evidence="4 10" id="KW-0378">Hydrolase</keyword>
<dbReference type="CDD" id="cd09601">
    <property type="entry name" value="M1_APN-Q_like"/>
    <property type="match status" value="1"/>
</dbReference>
<feature type="domain" description="Peptidase M1 membrane alanine aminopeptidase" evidence="11">
    <location>
        <begin position="328"/>
        <end position="421"/>
    </location>
</feature>
<evidence type="ECO:0000313" key="14">
    <source>
        <dbReference type="EMBL" id="RDW91561.1"/>
    </source>
</evidence>
<evidence type="ECO:0000256" key="6">
    <source>
        <dbReference type="ARBA" id="ARBA00023049"/>
    </source>
</evidence>
<evidence type="ECO:0000256" key="5">
    <source>
        <dbReference type="ARBA" id="ARBA00022833"/>
    </source>
</evidence>
<dbReference type="Pfam" id="PF01433">
    <property type="entry name" value="Peptidase_M1"/>
    <property type="match status" value="2"/>
</dbReference>
<evidence type="ECO:0000259" key="13">
    <source>
        <dbReference type="Pfam" id="PF17900"/>
    </source>
</evidence>
<feature type="active site" description="Proton acceptor" evidence="7">
    <location>
        <position position="319"/>
    </location>
</feature>
<dbReference type="OrthoDB" id="10031169at2759"/>
<dbReference type="GO" id="GO:0042277">
    <property type="term" value="F:peptide binding"/>
    <property type="evidence" value="ECO:0007669"/>
    <property type="project" value="TreeGrafter"/>
</dbReference>
<evidence type="ECO:0000256" key="8">
    <source>
        <dbReference type="PIRSR" id="PIRSR634016-3"/>
    </source>
</evidence>